<organism evidence="3 4">
    <name type="scientific">Streptomonospora halophila</name>
    <dbReference type="NCBI Taxonomy" id="427369"/>
    <lineage>
        <taxon>Bacteria</taxon>
        <taxon>Bacillati</taxon>
        <taxon>Actinomycetota</taxon>
        <taxon>Actinomycetes</taxon>
        <taxon>Streptosporangiales</taxon>
        <taxon>Nocardiopsidaceae</taxon>
        <taxon>Streptomonospora</taxon>
    </lineage>
</organism>
<keyword evidence="1" id="KW-0808">Transferase</keyword>
<reference evidence="4" key="1">
    <citation type="journal article" date="2019" name="Int. J. Syst. Evol. Microbiol.">
        <title>The Global Catalogue of Microorganisms (GCM) 10K type strain sequencing project: providing services to taxonomists for standard genome sequencing and annotation.</title>
        <authorList>
            <consortium name="The Broad Institute Genomics Platform"/>
            <consortium name="The Broad Institute Genome Sequencing Center for Infectious Disease"/>
            <person name="Wu L."/>
            <person name="Ma J."/>
        </authorList>
    </citation>
    <scope>NUCLEOTIDE SEQUENCE [LARGE SCALE GENOMIC DNA]</scope>
    <source>
        <strain evidence="4">JCM 18123</strain>
    </source>
</reference>
<dbReference type="PANTHER" id="PTHR12526:SF627">
    <property type="entry name" value="D-RHAMNOSYLTRANSFERASE WBPZ"/>
    <property type="match status" value="1"/>
</dbReference>
<proteinExistence type="predicted"/>
<dbReference type="PANTHER" id="PTHR12526">
    <property type="entry name" value="GLYCOSYLTRANSFERASE"/>
    <property type="match status" value="1"/>
</dbReference>
<sequence length="689" mass="75839">MRIAFLLHNAYGIGGTIRSTVNLATALAERHDVEIVSIHRPAANPSLVPDPRVALRWLLDVRADSGGPARDERERRLRELPNTVYPDPGVDGDRLMHYTALHDERIGACLRDSDADVVIATRPILNGYLARHRRRGQLRIGQEHLSMDAHDERLRRDQNAAIADLDAFVTVSEADAAQYRAALADAAPVVCIPNGVALPEVEPSTLDSKTIVAAGRLVQVKRYDRLLEAFAKVVVQYPEWSLRIYGRGRARAGLRRQIDEMGLNDSAMLMGPAAPIETEWAKGAVAAVASDRESFGMTIVESMHCGVPVVATDCPFGPAEIISHGSTGLLVGLEGGADAFAQALVRLIADEEERRAMGRAARSAAAAWAPETVAHRYEALFEERTPRRRTLPRLRDLRHGSAPAKQEPLEPKAPRYPRVRARAGAEGRIGLSIDADSFPPGAWGFLTRLRHAKEEMRFPLPAPDSRGRVRFFLSPAAEDFAEGRWDCWIVPRDGEGGRRRLMAAQVEQAGLLRGPGPVHDGDSVRHCIPYTTADGFLALRVWNRPAHAEVVSARPGEPGIRLCARLLLPGPPPDQGMRLHIVHREEPASSFEVEARPDTGDPALFHALVPHDLASERRTGDDDIWDLALQPAPDAPPVPIGRIGGDIADRKKVHVYAPTRLDHHERGRTRVRLFYTVDNHLALAHRAEQ</sequence>
<protein>
    <submittedName>
        <fullName evidence="3">Glycosyltransferase family 4 protein</fullName>
    </submittedName>
</protein>
<dbReference type="SUPFAM" id="SSF53756">
    <property type="entry name" value="UDP-Glycosyltransferase/glycogen phosphorylase"/>
    <property type="match status" value="1"/>
</dbReference>
<evidence type="ECO:0000313" key="4">
    <source>
        <dbReference type="Proteomes" id="UP001499993"/>
    </source>
</evidence>
<accession>A0ABP9GRA4</accession>
<evidence type="ECO:0000259" key="2">
    <source>
        <dbReference type="Pfam" id="PF00534"/>
    </source>
</evidence>
<keyword evidence="4" id="KW-1185">Reference proteome</keyword>
<name>A0ABP9GRA4_9ACTN</name>
<dbReference type="EMBL" id="BAABIK010000014">
    <property type="protein sequence ID" value="GAA4944112.1"/>
    <property type="molecule type" value="Genomic_DNA"/>
</dbReference>
<evidence type="ECO:0000256" key="1">
    <source>
        <dbReference type="ARBA" id="ARBA00022679"/>
    </source>
</evidence>
<dbReference type="Pfam" id="PF00534">
    <property type="entry name" value="Glycos_transf_1"/>
    <property type="match status" value="1"/>
</dbReference>
<feature type="domain" description="Glycosyl transferase family 1" evidence="2">
    <location>
        <begin position="203"/>
        <end position="363"/>
    </location>
</feature>
<dbReference type="InterPro" id="IPR001296">
    <property type="entry name" value="Glyco_trans_1"/>
</dbReference>
<dbReference type="Gene3D" id="3.40.50.2000">
    <property type="entry name" value="Glycogen Phosphorylase B"/>
    <property type="match status" value="2"/>
</dbReference>
<dbReference type="Proteomes" id="UP001499993">
    <property type="component" value="Unassembled WGS sequence"/>
</dbReference>
<gene>
    <name evidence="3" type="ORF">GCM10023224_28780</name>
</gene>
<comment type="caution">
    <text evidence="3">The sequence shown here is derived from an EMBL/GenBank/DDBJ whole genome shotgun (WGS) entry which is preliminary data.</text>
</comment>
<evidence type="ECO:0000313" key="3">
    <source>
        <dbReference type="EMBL" id="GAA4944112.1"/>
    </source>
</evidence>
<dbReference type="RefSeq" id="WP_345556977.1">
    <property type="nucleotide sequence ID" value="NZ_BAABIK010000014.1"/>
</dbReference>